<comment type="caution">
    <text evidence="1">The sequence shown here is derived from an EMBL/GenBank/DDBJ whole genome shotgun (WGS) entry which is preliminary data.</text>
</comment>
<name>A0A9P8PRE0_9ASCO</name>
<gene>
    <name evidence="1" type="ORF">WICMUC_002147</name>
</gene>
<evidence type="ECO:0000313" key="2">
    <source>
        <dbReference type="Proteomes" id="UP000769528"/>
    </source>
</evidence>
<protein>
    <submittedName>
        <fullName evidence="1">Uncharacterized protein</fullName>
    </submittedName>
</protein>
<dbReference type="EMBL" id="JAEUBF010000666">
    <property type="protein sequence ID" value="KAH3676270.1"/>
    <property type="molecule type" value="Genomic_DNA"/>
</dbReference>
<dbReference type="Proteomes" id="UP000769528">
    <property type="component" value="Unassembled WGS sequence"/>
</dbReference>
<sequence length="200" mass="20261">MAPLTAGISLIAKAAAFENKPMKPNLISCFLMISSLYNFLNSNNEDISTSLKVVNEAAVFCDSFNLSAILCLIRFILTRVSVLANAVNEDCSFCSDFGAAFESAFGEAFGSSFFGAGAGASFLVSGVGAGVGAGADSCLGASSLAGAEEPPAGAWPGSIFNRSPPTSTVSSGWAMNSTIVPENGALTSTSILSVSTVAIV</sequence>
<organism evidence="1 2">
    <name type="scientific">Wickerhamomyces mucosus</name>
    <dbReference type="NCBI Taxonomy" id="1378264"/>
    <lineage>
        <taxon>Eukaryota</taxon>
        <taxon>Fungi</taxon>
        <taxon>Dikarya</taxon>
        <taxon>Ascomycota</taxon>
        <taxon>Saccharomycotina</taxon>
        <taxon>Saccharomycetes</taxon>
        <taxon>Phaffomycetales</taxon>
        <taxon>Wickerhamomycetaceae</taxon>
        <taxon>Wickerhamomyces</taxon>
    </lineage>
</organism>
<reference evidence="1" key="1">
    <citation type="journal article" date="2021" name="Open Biol.">
        <title>Shared evolutionary footprints suggest mitochondrial oxidative damage underlies multiple complex I losses in fungi.</title>
        <authorList>
            <person name="Schikora-Tamarit M.A."/>
            <person name="Marcet-Houben M."/>
            <person name="Nosek J."/>
            <person name="Gabaldon T."/>
        </authorList>
    </citation>
    <scope>NUCLEOTIDE SEQUENCE</scope>
    <source>
        <strain evidence="1">CBS6341</strain>
    </source>
</reference>
<dbReference type="AlphaFoldDB" id="A0A9P8PRE0"/>
<reference evidence="1" key="2">
    <citation type="submission" date="2021-01" db="EMBL/GenBank/DDBJ databases">
        <authorList>
            <person name="Schikora-Tamarit M.A."/>
        </authorList>
    </citation>
    <scope>NUCLEOTIDE SEQUENCE</scope>
    <source>
        <strain evidence="1">CBS6341</strain>
    </source>
</reference>
<keyword evidence="2" id="KW-1185">Reference proteome</keyword>
<accession>A0A9P8PRE0</accession>
<proteinExistence type="predicted"/>
<evidence type="ECO:0000313" key="1">
    <source>
        <dbReference type="EMBL" id="KAH3676270.1"/>
    </source>
</evidence>